<dbReference type="Gene3D" id="3.40.50.20">
    <property type="match status" value="1"/>
</dbReference>
<evidence type="ECO:0000313" key="15">
    <source>
        <dbReference type="EMBL" id="TBR79914.1"/>
    </source>
</evidence>
<dbReference type="Gene3D" id="3.30.470.20">
    <property type="entry name" value="ATP-grasp fold, B domain"/>
    <property type="match status" value="1"/>
</dbReference>
<dbReference type="SUPFAM" id="SSF52440">
    <property type="entry name" value="PreATP-grasp domain"/>
    <property type="match status" value="1"/>
</dbReference>
<comment type="caution">
    <text evidence="15">The sequence shown here is derived from an EMBL/GenBank/DDBJ whole genome shotgun (WGS) entry which is preliminary data.</text>
</comment>
<dbReference type="Pfam" id="PF02843">
    <property type="entry name" value="GARS_C"/>
    <property type="match status" value="1"/>
</dbReference>
<evidence type="ECO:0000256" key="2">
    <source>
        <dbReference type="ARBA" id="ARBA00001946"/>
    </source>
</evidence>
<dbReference type="SMART" id="SM01210">
    <property type="entry name" value="GARS_C"/>
    <property type="match status" value="1"/>
</dbReference>
<dbReference type="PROSITE" id="PS00184">
    <property type="entry name" value="GARS"/>
    <property type="match status" value="1"/>
</dbReference>
<dbReference type="GO" id="GO:0006189">
    <property type="term" value="P:'de novo' IMP biosynthetic process"/>
    <property type="evidence" value="ECO:0007669"/>
    <property type="project" value="UniProtKB-UniRule"/>
</dbReference>
<evidence type="ECO:0000256" key="9">
    <source>
        <dbReference type="ARBA" id="ARBA00038345"/>
    </source>
</evidence>
<feature type="domain" description="ATP-grasp" evidence="14">
    <location>
        <begin position="105"/>
        <end position="311"/>
    </location>
</feature>
<dbReference type="Pfam" id="PF02844">
    <property type="entry name" value="GARS_N"/>
    <property type="match status" value="1"/>
</dbReference>
<evidence type="ECO:0000256" key="3">
    <source>
        <dbReference type="ARBA" id="ARBA00005174"/>
    </source>
</evidence>
<evidence type="ECO:0000256" key="11">
    <source>
        <dbReference type="ARBA" id="ARBA00042864"/>
    </source>
</evidence>
<keyword evidence="16" id="KW-1185">Reference proteome</keyword>
<dbReference type="InterPro" id="IPR013815">
    <property type="entry name" value="ATP_grasp_subdomain_1"/>
</dbReference>
<evidence type="ECO:0000256" key="10">
    <source>
        <dbReference type="ARBA" id="ARBA00042242"/>
    </source>
</evidence>
<protein>
    <recommendedName>
        <fullName evidence="4 12">Phosphoribosylamine--glycine ligase</fullName>
        <ecNumber evidence="4 12">6.3.4.13</ecNumber>
    </recommendedName>
    <alternativeName>
        <fullName evidence="12">GARS</fullName>
    </alternativeName>
    <alternativeName>
        <fullName evidence="10 12">Glycinamide ribonucleotide synthetase</fullName>
    </alternativeName>
    <alternativeName>
        <fullName evidence="11 12">Phosphoribosylglycinamide synthetase</fullName>
    </alternativeName>
</protein>
<dbReference type="Pfam" id="PF01071">
    <property type="entry name" value="GARS_A"/>
    <property type="match status" value="1"/>
</dbReference>
<dbReference type="InterPro" id="IPR000115">
    <property type="entry name" value="PRibGlycinamide_synth"/>
</dbReference>
<gene>
    <name evidence="12" type="primary">purD</name>
    <name evidence="15" type="ORF">DU473_06290</name>
</gene>
<dbReference type="AlphaFoldDB" id="A0A4Q9JTV2"/>
<dbReference type="SMART" id="SM01209">
    <property type="entry name" value="GARS_A"/>
    <property type="match status" value="1"/>
</dbReference>
<keyword evidence="8 13" id="KW-0067">ATP-binding</keyword>
<evidence type="ECO:0000256" key="7">
    <source>
        <dbReference type="ARBA" id="ARBA00022755"/>
    </source>
</evidence>
<dbReference type="PANTHER" id="PTHR43472">
    <property type="entry name" value="PHOSPHORIBOSYLAMINE--GLYCINE LIGASE"/>
    <property type="match status" value="1"/>
</dbReference>
<dbReference type="InterPro" id="IPR037123">
    <property type="entry name" value="PRibGlycinamide_synth_C_sf"/>
</dbReference>
<dbReference type="EMBL" id="QPGR01000012">
    <property type="protein sequence ID" value="TBR79914.1"/>
    <property type="molecule type" value="Genomic_DNA"/>
</dbReference>
<keyword evidence="7 12" id="KW-0658">Purine biosynthesis</keyword>
<dbReference type="GO" id="GO:0005524">
    <property type="term" value="F:ATP binding"/>
    <property type="evidence" value="ECO:0007669"/>
    <property type="project" value="UniProtKB-UniRule"/>
</dbReference>
<dbReference type="RefSeq" id="WP_131163464.1">
    <property type="nucleotide sequence ID" value="NZ_QPGQ01000011.1"/>
</dbReference>
<dbReference type="GO" id="GO:0004637">
    <property type="term" value="F:phosphoribosylamine-glycine ligase activity"/>
    <property type="evidence" value="ECO:0007669"/>
    <property type="project" value="UniProtKB-UniRule"/>
</dbReference>
<dbReference type="SUPFAM" id="SSF51246">
    <property type="entry name" value="Rudiment single hybrid motif"/>
    <property type="match status" value="1"/>
</dbReference>
<dbReference type="Gene3D" id="3.90.600.10">
    <property type="entry name" value="Phosphoribosylglycinamide synthetase, C-terminal domain"/>
    <property type="match status" value="1"/>
</dbReference>
<reference evidence="15 16" key="1">
    <citation type="submission" date="2018-07" db="EMBL/GenBank/DDBJ databases">
        <title>Campylobacter zealandensis sp. nov., isolated from birds and water in New Zealand.</title>
        <authorList>
            <person name="Wilkinson D.A."/>
            <person name="Biggs P.J."/>
            <person name="French N.P."/>
            <person name="Midwinter A.C."/>
        </authorList>
    </citation>
    <scope>NUCLEOTIDE SEQUENCE [LARGE SCALE GENOMIC DNA]</scope>
    <source>
        <strain evidence="15 16">B423b</strain>
    </source>
</reference>
<evidence type="ECO:0000256" key="5">
    <source>
        <dbReference type="ARBA" id="ARBA00022598"/>
    </source>
</evidence>
<dbReference type="SUPFAM" id="SSF56059">
    <property type="entry name" value="Glutathione synthetase ATP-binding domain-like"/>
    <property type="match status" value="1"/>
</dbReference>
<dbReference type="EC" id="6.3.4.13" evidence="4 12"/>
<dbReference type="InterPro" id="IPR016185">
    <property type="entry name" value="PreATP-grasp_dom_sf"/>
</dbReference>
<accession>A0A4Q9JTV2</accession>
<sequence>MKILILGSGAREYSIALALKQTTKNLDLYFSPGNGATQNLGTNLNIEDINEIANYAKTNKIDLCIVGSEDFLAKGVVDIFKENNLTIFGPTKAAAMLESSKTFMKNFLNKYNIKTAKFLTTNDLNEAKNFIQKLTPPIVVKADGLCAGKGVIITLTHEEAIYESKKMLDGESFGDAGKSIVIEEFLEGYELSIFAICDGDNFILLPVAQDHKKLLDEDKGPNTGGMGAYAPSPLASEELLEKIKKDIIIPTLEGMKKENKEFHGVLFIGAMIVKNEPYVLEFNVRFGDPECEVLMPLIKNPLELILASTQKHLKDIKLELKNEFAVGVVCASKNYPYKNSEKSEIIIKSIPENSHISYAGVSLENNQLMASGGRILVCVGLGKNLKEAKQKAYDLCDNIHFEGKQFRKDIGFWVFKK</sequence>
<evidence type="ECO:0000256" key="12">
    <source>
        <dbReference type="HAMAP-Rule" id="MF_00138"/>
    </source>
</evidence>
<dbReference type="HAMAP" id="MF_00138">
    <property type="entry name" value="GARS"/>
    <property type="match status" value="1"/>
</dbReference>
<evidence type="ECO:0000313" key="16">
    <source>
        <dbReference type="Proteomes" id="UP000292583"/>
    </source>
</evidence>
<comment type="catalytic activity">
    <reaction evidence="12">
        <text>5-phospho-beta-D-ribosylamine + glycine + ATP = N(1)-(5-phospho-beta-D-ribosyl)glycinamide + ADP + phosphate + H(+)</text>
        <dbReference type="Rhea" id="RHEA:17453"/>
        <dbReference type="ChEBI" id="CHEBI:15378"/>
        <dbReference type="ChEBI" id="CHEBI:30616"/>
        <dbReference type="ChEBI" id="CHEBI:43474"/>
        <dbReference type="ChEBI" id="CHEBI:57305"/>
        <dbReference type="ChEBI" id="CHEBI:58681"/>
        <dbReference type="ChEBI" id="CHEBI:143788"/>
        <dbReference type="ChEBI" id="CHEBI:456216"/>
        <dbReference type="EC" id="6.3.4.13"/>
    </reaction>
</comment>
<dbReference type="InterPro" id="IPR020562">
    <property type="entry name" value="PRibGlycinamide_synth_N"/>
</dbReference>
<comment type="cofactor">
    <cofactor evidence="1">
        <name>Mn(2+)</name>
        <dbReference type="ChEBI" id="CHEBI:29035"/>
    </cofactor>
</comment>
<dbReference type="Proteomes" id="UP000292583">
    <property type="component" value="Unassembled WGS sequence"/>
</dbReference>
<dbReference type="UniPathway" id="UPA00074">
    <property type="reaction ID" value="UER00125"/>
</dbReference>
<dbReference type="InterPro" id="IPR011054">
    <property type="entry name" value="Rudment_hybrid_motif"/>
</dbReference>
<evidence type="ECO:0000256" key="8">
    <source>
        <dbReference type="ARBA" id="ARBA00022840"/>
    </source>
</evidence>
<name>A0A4Q9JTV2_9BACT</name>
<comment type="similarity">
    <text evidence="9 12">Belongs to the GARS family.</text>
</comment>
<dbReference type="InterPro" id="IPR020561">
    <property type="entry name" value="PRibGlycinamid_synth_ATP-grasp"/>
</dbReference>
<organism evidence="15 16">
    <name type="scientific">Campylobacter novaezeelandiae</name>
    <dbReference type="NCBI Taxonomy" id="2267891"/>
    <lineage>
        <taxon>Bacteria</taxon>
        <taxon>Pseudomonadati</taxon>
        <taxon>Campylobacterota</taxon>
        <taxon>Epsilonproteobacteria</taxon>
        <taxon>Campylobacterales</taxon>
        <taxon>Campylobacteraceae</taxon>
        <taxon>Campylobacter</taxon>
    </lineage>
</organism>
<dbReference type="InterPro" id="IPR011761">
    <property type="entry name" value="ATP-grasp"/>
</dbReference>
<comment type="pathway">
    <text evidence="3 12">Purine metabolism; IMP biosynthesis via de novo pathway; N(1)-(5-phospho-D-ribosyl)glycinamide from 5-phospho-alpha-D-ribose 1-diphosphate: step 2/2.</text>
</comment>
<proteinExistence type="inferred from homology"/>
<dbReference type="PANTHER" id="PTHR43472:SF1">
    <property type="entry name" value="PHOSPHORIBOSYLAMINE--GLYCINE LIGASE, CHLOROPLASTIC"/>
    <property type="match status" value="1"/>
</dbReference>
<evidence type="ECO:0000256" key="1">
    <source>
        <dbReference type="ARBA" id="ARBA00001936"/>
    </source>
</evidence>
<evidence type="ECO:0000256" key="13">
    <source>
        <dbReference type="PROSITE-ProRule" id="PRU00409"/>
    </source>
</evidence>
<evidence type="ECO:0000256" key="6">
    <source>
        <dbReference type="ARBA" id="ARBA00022741"/>
    </source>
</evidence>
<dbReference type="InterPro" id="IPR020560">
    <property type="entry name" value="PRibGlycinamide_synth_C-dom"/>
</dbReference>
<dbReference type="PROSITE" id="PS50975">
    <property type="entry name" value="ATP_GRASP"/>
    <property type="match status" value="1"/>
</dbReference>
<dbReference type="Gene3D" id="3.30.1490.20">
    <property type="entry name" value="ATP-grasp fold, A domain"/>
    <property type="match status" value="1"/>
</dbReference>
<dbReference type="GO" id="GO:0009113">
    <property type="term" value="P:purine nucleobase biosynthetic process"/>
    <property type="evidence" value="ECO:0007669"/>
    <property type="project" value="InterPro"/>
</dbReference>
<dbReference type="GO" id="GO:0046872">
    <property type="term" value="F:metal ion binding"/>
    <property type="evidence" value="ECO:0007669"/>
    <property type="project" value="InterPro"/>
</dbReference>
<dbReference type="NCBIfam" id="TIGR00877">
    <property type="entry name" value="purD"/>
    <property type="match status" value="1"/>
</dbReference>
<evidence type="ECO:0000256" key="4">
    <source>
        <dbReference type="ARBA" id="ARBA00013255"/>
    </source>
</evidence>
<keyword evidence="5 12" id="KW-0436">Ligase</keyword>
<dbReference type="OrthoDB" id="9807240at2"/>
<comment type="cofactor">
    <cofactor evidence="2">
        <name>Mg(2+)</name>
        <dbReference type="ChEBI" id="CHEBI:18420"/>
    </cofactor>
</comment>
<evidence type="ECO:0000259" key="14">
    <source>
        <dbReference type="PROSITE" id="PS50975"/>
    </source>
</evidence>
<dbReference type="InterPro" id="IPR020559">
    <property type="entry name" value="PRibGlycinamide_synth_CS"/>
</dbReference>
<keyword evidence="6 13" id="KW-0547">Nucleotide-binding</keyword>